<name>A0A9W7LS78_HIBTR</name>
<keyword evidence="4" id="KW-1185">Reference proteome</keyword>
<proteinExistence type="inferred from homology"/>
<reference evidence="3" key="1">
    <citation type="submission" date="2023-05" db="EMBL/GenBank/DDBJ databases">
        <title>Genome and transcriptome analyses reveal genes involved in the formation of fine ridges on petal epidermal cells in Hibiscus trionum.</title>
        <authorList>
            <person name="Koshimizu S."/>
            <person name="Masuda S."/>
            <person name="Ishii T."/>
            <person name="Shirasu K."/>
            <person name="Hoshino A."/>
            <person name="Arita M."/>
        </authorList>
    </citation>
    <scope>NUCLEOTIDE SEQUENCE</scope>
    <source>
        <strain evidence="3">Hamamatsu line</strain>
    </source>
</reference>
<sequence length="172" mass="20060">MAQIRRMDCQIEVKSSADKFFDAFKTKAHLMPKMSSQLVSDIKLLEGDWTSVGSVRLWYYSANNKVLLAIWGWCESSVNCFERFYTFETAKELRESVDEENRTIVYKLLEGEIGNSYKNWRSILSVTPMGEGSLVKWTFEYEKLNDDVPEPVKYCDFHTTWSKDVDAYLLNS</sequence>
<evidence type="ECO:0000313" key="4">
    <source>
        <dbReference type="Proteomes" id="UP001165190"/>
    </source>
</evidence>
<dbReference type="SUPFAM" id="SSF55961">
    <property type="entry name" value="Bet v1-like"/>
    <property type="match status" value="1"/>
</dbReference>
<protein>
    <submittedName>
        <fullName evidence="3">MLP-like protein 31</fullName>
    </submittedName>
</protein>
<organism evidence="3 4">
    <name type="scientific">Hibiscus trionum</name>
    <name type="common">Flower of an hour</name>
    <dbReference type="NCBI Taxonomy" id="183268"/>
    <lineage>
        <taxon>Eukaryota</taxon>
        <taxon>Viridiplantae</taxon>
        <taxon>Streptophyta</taxon>
        <taxon>Embryophyta</taxon>
        <taxon>Tracheophyta</taxon>
        <taxon>Spermatophyta</taxon>
        <taxon>Magnoliopsida</taxon>
        <taxon>eudicotyledons</taxon>
        <taxon>Gunneridae</taxon>
        <taxon>Pentapetalae</taxon>
        <taxon>rosids</taxon>
        <taxon>malvids</taxon>
        <taxon>Malvales</taxon>
        <taxon>Malvaceae</taxon>
        <taxon>Malvoideae</taxon>
        <taxon>Hibiscus</taxon>
    </lineage>
</organism>
<dbReference type="InterPro" id="IPR023393">
    <property type="entry name" value="START-like_dom_sf"/>
</dbReference>
<dbReference type="PANTHER" id="PTHR31338">
    <property type="entry name" value="POLYKETIDE CYCLASE/DEHYDRASE AND LIPID TRANSPORT SUPERFAMILY PROTEIN"/>
    <property type="match status" value="1"/>
</dbReference>
<comment type="similarity">
    <text evidence="1">Belongs to the MLP family.</text>
</comment>
<feature type="domain" description="Bet v I/Major latex protein" evidence="2">
    <location>
        <begin position="2"/>
        <end position="172"/>
    </location>
</feature>
<evidence type="ECO:0000256" key="1">
    <source>
        <dbReference type="ARBA" id="ARBA00038242"/>
    </source>
</evidence>
<evidence type="ECO:0000259" key="2">
    <source>
        <dbReference type="SMART" id="SM01037"/>
    </source>
</evidence>
<dbReference type="GO" id="GO:0006952">
    <property type="term" value="P:defense response"/>
    <property type="evidence" value="ECO:0007669"/>
    <property type="project" value="InterPro"/>
</dbReference>
<dbReference type="InterPro" id="IPR052006">
    <property type="entry name" value="MLP-like"/>
</dbReference>
<accession>A0A9W7LS78</accession>
<dbReference type="CDD" id="cd07816">
    <property type="entry name" value="Bet_v1-like"/>
    <property type="match status" value="1"/>
</dbReference>
<dbReference type="InterPro" id="IPR000916">
    <property type="entry name" value="Bet_v_I/MLP"/>
</dbReference>
<dbReference type="Pfam" id="PF00407">
    <property type="entry name" value="Bet_v_1"/>
    <property type="match status" value="2"/>
</dbReference>
<dbReference type="SMART" id="SM01037">
    <property type="entry name" value="Bet_v_1"/>
    <property type="match status" value="1"/>
</dbReference>
<dbReference type="Proteomes" id="UP001165190">
    <property type="component" value="Unassembled WGS sequence"/>
</dbReference>
<dbReference type="AlphaFoldDB" id="A0A9W7LS78"/>
<dbReference type="PANTHER" id="PTHR31338:SF16">
    <property type="entry name" value="POLYKETIDE CYCLASE_DEHYDRASE AND LIPID TRANSPORT SUPERFAMILY PROTEIN"/>
    <property type="match status" value="1"/>
</dbReference>
<dbReference type="EMBL" id="BSYR01000011">
    <property type="protein sequence ID" value="GMI75184.1"/>
    <property type="molecule type" value="Genomic_DNA"/>
</dbReference>
<comment type="caution">
    <text evidence="3">The sequence shown here is derived from an EMBL/GenBank/DDBJ whole genome shotgun (WGS) entry which is preliminary data.</text>
</comment>
<dbReference type="Gene3D" id="3.30.530.20">
    <property type="match status" value="1"/>
</dbReference>
<evidence type="ECO:0000313" key="3">
    <source>
        <dbReference type="EMBL" id="GMI75184.1"/>
    </source>
</evidence>
<gene>
    <name evidence="3" type="ORF">HRI_001187600</name>
</gene>